<comment type="caution">
    <text evidence="1">The sequence shown here is derived from an EMBL/GenBank/DDBJ whole genome shotgun (WGS) entry which is preliminary data.</text>
</comment>
<evidence type="ECO:0000313" key="2">
    <source>
        <dbReference type="Proteomes" id="UP000236634"/>
    </source>
</evidence>
<gene>
    <name evidence="1" type="ORF">BFS16_00705</name>
</gene>
<accession>A0A2K0XPQ3</accession>
<proteinExistence type="predicted"/>
<dbReference type="Proteomes" id="UP000236634">
    <property type="component" value="Unassembled WGS sequence"/>
</dbReference>
<evidence type="ECO:0008006" key="3">
    <source>
        <dbReference type="Google" id="ProtNLM"/>
    </source>
</evidence>
<evidence type="ECO:0000313" key="1">
    <source>
        <dbReference type="EMBL" id="PNP96438.1"/>
    </source>
</evidence>
<reference evidence="1 2" key="1">
    <citation type="submission" date="2017-03" db="EMBL/GenBank/DDBJ databases">
        <authorList>
            <person name="Afonso C.L."/>
            <person name="Miller P.J."/>
            <person name="Scott M.A."/>
            <person name="Spackman E."/>
            <person name="Goraichik I."/>
            <person name="Dimitrov K.M."/>
            <person name="Suarez D.L."/>
            <person name="Swayne D.E."/>
        </authorList>
    </citation>
    <scope>NUCLEOTIDE SEQUENCE [LARGE SCALE GENOMIC DNA]</scope>
    <source>
        <strain evidence="1 2">DNF00076</strain>
    </source>
</reference>
<dbReference type="RefSeq" id="WP_103002390.1">
    <property type="nucleotide sequence ID" value="NZ_NBAX01000001.1"/>
</dbReference>
<dbReference type="AlphaFoldDB" id="A0A2K0XPQ3"/>
<dbReference type="EMBL" id="NBAX01000001">
    <property type="protein sequence ID" value="PNP96438.1"/>
    <property type="molecule type" value="Genomic_DNA"/>
</dbReference>
<dbReference type="InterPro" id="IPR032787">
    <property type="entry name" value="Prok-E2_D"/>
</dbReference>
<name>A0A2K0XPQ3_9BACT</name>
<sequence length="233" mass="26556">MGKIKDILSNRLIPTHALIFYKSSCETENGAYVEHREIKNGNFGVAEPLSVKMLSNIMKVVERYTKTQATMDSLHGTIPDNLLYVSSKIESVKLIWYRKPEKRMMYFAEVLDIPNGEMMIPGLVYVAEGRTLSVYAYKGSKPRRILYNAPFFNVGDSVCLGTAKVQKPNESTFENWIEYWETMFWKSEFAHILGANPVKGNLATITKKCISTGKPFPIDELIRSKKTLKDLLK</sequence>
<organism evidence="1 2">
    <name type="scientific">Hoylesella timonensis</name>
    <dbReference type="NCBI Taxonomy" id="386414"/>
    <lineage>
        <taxon>Bacteria</taxon>
        <taxon>Pseudomonadati</taxon>
        <taxon>Bacteroidota</taxon>
        <taxon>Bacteroidia</taxon>
        <taxon>Bacteroidales</taxon>
        <taxon>Prevotellaceae</taxon>
        <taxon>Hoylesella</taxon>
    </lineage>
</organism>
<protein>
    <recommendedName>
        <fullName evidence="3">PRTRC system protein B</fullName>
    </recommendedName>
</protein>
<dbReference type="Pfam" id="PF14460">
    <property type="entry name" value="Prok-E2_D"/>
    <property type="match status" value="1"/>
</dbReference>